<dbReference type="EMBL" id="ACUO01000016">
    <property type="protein sequence ID" value="EGN67156.1"/>
    <property type="molecule type" value="Genomic_DNA"/>
</dbReference>
<protein>
    <submittedName>
        <fullName evidence="1">Uncharacterized protein</fullName>
    </submittedName>
</protein>
<evidence type="ECO:0000313" key="1">
    <source>
        <dbReference type="EMBL" id="EGN67156.1"/>
    </source>
</evidence>
<dbReference type="HOGENOM" id="CLU_2953866_0_0_0"/>
<organism evidence="1 2">
    <name type="scientific">Fusobacterium animalis 11_3_2</name>
    <dbReference type="NCBI Taxonomy" id="457403"/>
    <lineage>
        <taxon>Bacteria</taxon>
        <taxon>Fusobacteriati</taxon>
        <taxon>Fusobacteriota</taxon>
        <taxon>Fusobacteriia</taxon>
        <taxon>Fusobacteriales</taxon>
        <taxon>Fusobacteriaceae</taxon>
        <taxon>Fusobacterium</taxon>
    </lineage>
</organism>
<sequence>MYGLDRAGIFVDVETDILYVREKIKKVFPHSFSESLSNSMNSYKIDKKNINFIKLEEKN</sequence>
<reference evidence="1" key="1">
    <citation type="submission" date="2011-05" db="EMBL/GenBank/DDBJ databases">
        <title>The Genome Sequence of Fusobacterium sp. 11_3_2.</title>
        <authorList>
            <consortium name="The Broad Institute Genome Sequencing Platform"/>
            <person name="Earl A."/>
            <person name="Ward D."/>
            <person name="Feldgarden M."/>
            <person name="Gevers D."/>
            <person name="Sibley C.D."/>
            <person name="White A.P."/>
            <person name="Crowley S."/>
            <person name="Surette M."/>
            <person name="Strauss J.C."/>
            <person name="Ambrose C.E."/>
            <person name="Allen-Vercoe E."/>
            <person name="Young S.K."/>
            <person name="Zeng Q."/>
            <person name="Gargeya S."/>
            <person name="Fitzgerald M."/>
            <person name="Haas B."/>
            <person name="Abouelleil A."/>
            <person name="Alvarado L."/>
            <person name="Arachchi H.M."/>
            <person name="Berlin A."/>
            <person name="Brown A."/>
            <person name="Chapman S.B."/>
            <person name="Chen Z."/>
            <person name="Dunbar C."/>
            <person name="Freedman E."/>
            <person name="Gearin G."/>
            <person name="Gellesch M."/>
            <person name="Goldberg J."/>
            <person name="Griggs A."/>
            <person name="Gujja S."/>
            <person name="Heiman D."/>
            <person name="Howarth C."/>
            <person name="Larson L."/>
            <person name="Lui A."/>
            <person name="MacDonald P.J.P."/>
            <person name="Mehta T."/>
            <person name="Montmayeur A."/>
            <person name="Murphy C."/>
            <person name="Neiman D."/>
            <person name="Pearson M."/>
            <person name="Priest M."/>
            <person name="Roberts A."/>
            <person name="Saif S."/>
            <person name="Shea T."/>
            <person name="Shenoy N."/>
            <person name="Sisk P."/>
            <person name="Stolte C."/>
            <person name="Sykes S."/>
            <person name="Wortman J."/>
            <person name="Nusbaum C."/>
            <person name="Birren B."/>
        </authorList>
    </citation>
    <scope>NUCLEOTIDE SEQUENCE [LARGE SCALE GENOMIC DNA]</scope>
    <source>
        <strain evidence="1">11_3_2</strain>
    </source>
</reference>
<dbReference type="PATRIC" id="fig|457403.8.peg.1185"/>
<evidence type="ECO:0000313" key="2">
    <source>
        <dbReference type="Proteomes" id="UP000004160"/>
    </source>
</evidence>
<name>F7L001_9FUSO</name>
<comment type="caution">
    <text evidence="1">The sequence shown here is derived from an EMBL/GenBank/DDBJ whole genome shotgun (WGS) entry which is preliminary data.</text>
</comment>
<gene>
    <name evidence="1" type="ORF">HMPREF0401_01172</name>
</gene>
<keyword evidence="2" id="KW-1185">Reference proteome</keyword>
<accession>F7L001</accession>
<dbReference type="RefSeq" id="WP_008692972.1">
    <property type="nucleotide sequence ID" value="NZ_GL945391.1"/>
</dbReference>
<dbReference type="AlphaFoldDB" id="F7L001"/>
<proteinExistence type="predicted"/>
<dbReference type="Proteomes" id="UP000004160">
    <property type="component" value="Unassembled WGS sequence"/>
</dbReference>